<dbReference type="Proteomes" id="UP001215280">
    <property type="component" value="Unassembled WGS sequence"/>
</dbReference>
<name>A0AAD7K6B4_9AGAR</name>
<dbReference type="AlphaFoldDB" id="A0AAD7K6B4"/>
<reference evidence="1" key="1">
    <citation type="submission" date="2023-03" db="EMBL/GenBank/DDBJ databases">
        <title>Massive genome expansion in bonnet fungi (Mycena s.s.) driven by repeated elements and novel gene families across ecological guilds.</title>
        <authorList>
            <consortium name="Lawrence Berkeley National Laboratory"/>
            <person name="Harder C.B."/>
            <person name="Miyauchi S."/>
            <person name="Viragh M."/>
            <person name="Kuo A."/>
            <person name="Thoen E."/>
            <person name="Andreopoulos B."/>
            <person name="Lu D."/>
            <person name="Skrede I."/>
            <person name="Drula E."/>
            <person name="Henrissat B."/>
            <person name="Morin E."/>
            <person name="Kohler A."/>
            <person name="Barry K."/>
            <person name="LaButti K."/>
            <person name="Morin E."/>
            <person name="Salamov A."/>
            <person name="Lipzen A."/>
            <person name="Mereny Z."/>
            <person name="Hegedus B."/>
            <person name="Baldrian P."/>
            <person name="Stursova M."/>
            <person name="Weitz H."/>
            <person name="Taylor A."/>
            <person name="Grigoriev I.V."/>
            <person name="Nagy L.G."/>
            <person name="Martin F."/>
            <person name="Kauserud H."/>
        </authorList>
    </citation>
    <scope>NUCLEOTIDE SEQUENCE</scope>
    <source>
        <strain evidence="1">CBHHK188m</strain>
    </source>
</reference>
<gene>
    <name evidence="1" type="ORF">DFH07DRAFT_766397</name>
</gene>
<keyword evidence="2" id="KW-1185">Reference proteome</keyword>
<sequence length="251" mass="27830">MAAVPCLSLMGRVRLRTAGLCETSFYSPPFSRAPLTFSSAIVRTAGLLSPVQDPNSTRRRTIPGSVLILLALSLLHLLRRFAGPTHPHSSFCPLSYDANNADVDGCNGDEEVSERRWEVGERTWQGNRYFDGIEGLSETWETNITVIKLLTFPTYQHFSDGSGVCVTRWKVEARVQQARVRHYVLSTFLALSHHLPSSRLSMNQPACKLYQPVAWSPGTVICNVQVIQTETFFSGSMQICSHLGGTLLDLS</sequence>
<proteinExistence type="predicted"/>
<protein>
    <submittedName>
        <fullName evidence="1">Uncharacterized protein</fullName>
    </submittedName>
</protein>
<dbReference type="EMBL" id="JARJLG010000010">
    <property type="protein sequence ID" value="KAJ7777648.1"/>
    <property type="molecule type" value="Genomic_DNA"/>
</dbReference>
<evidence type="ECO:0000313" key="2">
    <source>
        <dbReference type="Proteomes" id="UP001215280"/>
    </source>
</evidence>
<organism evidence="1 2">
    <name type="scientific">Mycena maculata</name>
    <dbReference type="NCBI Taxonomy" id="230809"/>
    <lineage>
        <taxon>Eukaryota</taxon>
        <taxon>Fungi</taxon>
        <taxon>Dikarya</taxon>
        <taxon>Basidiomycota</taxon>
        <taxon>Agaricomycotina</taxon>
        <taxon>Agaricomycetes</taxon>
        <taxon>Agaricomycetidae</taxon>
        <taxon>Agaricales</taxon>
        <taxon>Marasmiineae</taxon>
        <taxon>Mycenaceae</taxon>
        <taxon>Mycena</taxon>
    </lineage>
</organism>
<accession>A0AAD7K6B4</accession>
<comment type="caution">
    <text evidence="1">The sequence shown here is derived from an EMBL/GenBank/DDBJ whole genome shotgun (WGS) entry which is preliminary data.</text>
</comment>
<evidence type="ECO:0000313" key="1">
    <source>
        <dbReference type="EMBL" id="KAJ7777648.1"/>
    </source>
</evidence>